<dbReference type="AlphaFoldDB" id="A0A6N3I524"/>
<evidence type="ECO:0000256" key="1">
    <source>
        <dbReference type="SAM" id="MobiDB-lite"/>
    </source>
</evidence>
<gene>
    <name evidence="2" type="ORF">CHLFYP18_04580</name>
</gene>
<evidence type="ECO:0000313" key="2">
    <source>
        <dbReference type="EMBL" id="VYU83801.1"/>
    </source>
</evidence>
<organism evidence="2">
    <name type="scientific">Hungatella hathewayi</name>
    <dbReference type="NCBI Taxonomy" id="154046"/>
    <lineage>
        <taxon>Bacteria</taxon>
        <taxon>Bacillati</taxon>
        <taxon>Bacillota</taxon>
        <taxon>Clostridia</taxon>
        <taxon>Lachnospirales</taxon>
        <taxon>Lachnospiraceae</taxon>
        <taxon>Hungatella</taxon>
    </lineage>
</organism>
<reference evidence="2" key="1">
    <citation type="submission" date="2019-11" db="EMBL/GenBank/DDBJ databases">
        <authorList>
            <person name="Feng L."/>
        </authorList>
    </citation>
    <scope>NUCLEOTIDE SEQUENCE</scope>
    <source>
        <strain evidence="2">ChathewayiLFYP18</strain>
    </source>
</reference>
<proteinExistence type="predicted"/>
<dbReference type="EMBL" id="CACRUH010000101">
    <property type="protein sequence ID" value="VYU83801.1"/>
    <property type="molecule type" value="Genomic_DNA"/>
</dbReference>
<protein>
    <submittedName>
        <fullName evidence="2">Uncharacterized protein</fullName>
    </submittedName>
</protein>
<name>A0A6N3I524_9FIRM</name>
<sequence length="65" mass="7513">MSNPYSDKRWSDAPKPVNSECNSCKYHYGFGKCEKHPEGIPKEKLKQSFPGTGNYNKKYCEHKSK</sequence>
<feature type="region of interest" description="Disordered" evidence="1">
    <location>
        <begin position="44"/>
        <end position="65"/>
    </location>
</feature>
<accession>A0A6N3I524</accession>